<dbReference type="Pfam" id="PF01988">
    <property type="entry name" value="VIT1"/>
    <property type="match status" value="1"/>
</dbReference>
<evidence type="ECO:0000256" key="4">
    <source>
        <dbReference type="ARBA" id="ARBA00023136"/>
    </source>
</evidence>
<gene>
    <name evidence="7" type="ORF">PFCIRM138_00960</name>
</gene>
<evidence type="ECO:0000256" key="1">
    <source>
        <dbReference type="ARBA" id="ARBA00004127"/>
    </source>
</evidence>
<sequence>MDAVRPSKPAGRNRPDKHDDGSEEASPERLNWLRAGVLGANDGVVSTAGLVLGVAGASADNRAILVAGVAGLVSGSMSMAAGEYVSVSTQRDAQRSGLAKERAALERDPDGKLDQLTTAYESKGISHDLARQVAVELTDHDALAAHAEVELDIDPDELLNPWAAAFASMLSFAIGAVVPLLLITLVAPSARVLATVLASALALAVTGVVSAKLGGSPTRAATVRNIGGGMVAICITYVIGALLGSHL</sequence>
<reference evidence="7" key="1">
    <citation type="submission" date="2014-08" db="EMBL/GenBank/DDBJ databases">
        <authorList>
            <person name="Falentin Helene"/>
        </authorList>
    </citation>
    <scope>NUCLEOTIDE SEQUENCE</scope>
</reference>
<accession>A0A0B7NTT5</accession>
<dbReference type="GO" id="GO:0012505">
    <property type="term" value="C:endomembrane system"/>
    <property type="evidence" value="ECO:0007669"/>
    <property type="project" value="UniProtKB-SubCell"/>
</dbReference>
<keyword evidence="4 6" id="KW-0472">Membrane</keyword>
<feature type="transmembrane region" description="Helical" evidence="6">
    <location>
        <begin position="162"/>
        <end position="185"/>
    </location>
</feature>
<organism evidence="7">
    <name type="scientific">Propionibacterium freudenreichii subsp. freudenreichii</name>
    <dbReference type="NCBI Taxonomy" id="66712"/>
    <lineage>
        <taxon>Bacteria</taxon>
        <taxon>Bacillati</taxon>
        <taxon>Actinomycetota</taxon>
        <taxon>Actinomycetes</taxon>
        <taxon>Propionibacteriales</taxon>
        <taxon>Propionibacteriaceae</taxon>
        <taxon>Propionibacterium</taxon>
    </lineage>
</organism>
<dbReference type="EMBL" id="LM676435">
    <property type="protein sequence ID" value="CEP27315.1"/>
    <property type="molecule type" value="Genomic_DNA"/>
</dbReference>
<dbReference type="GO" id="GO:0005384">
    <property type="term" value="F:manganese ion transmembrane transporter activity"/>
    <property type="evidence" value="ECO:0007669"/>
    <property type="project" value="InterPro"/>
</dbReference>
<dbReference type="RefSeq" id="WP_044636875.1">
    <property type="nucleotide sequence ID" value="NZ_CP010341.1"/>
</dbReference>
<evidence type="ECO:0000256" key="2">
    <source>
        <dbReference type="ARBA" id="ARBA00022692"/>
    </source>
</evidence>
<feature type="region of interest" description="Disordered" evidence="5">
    <location>
        <begin position="1"/>
        <end position="28"/>
    </location>
</feature>
<comment type="subcellular location">
    <subcellularLocation>
        <location evidence="1">Endomembrane system</location>
        <topology evidence="1">Multi-pass membrane protein</topology>
    </subcellularLocation>
</comment>
<evidence type="ECO:0000256" key="6">
    <source>
        <dbReference type="SAM" id="Phobius"/>
    </source>
</evidence>
<dbReference type="InterPro" id="IPR008217">
    <property type="entry name" value="Ccc1_fam"/>
</dbReference>
<feature type="transmembrane region" description="Helical" evidence="6">
    <location>
        <begin position="226"/>
        <end position="244"/>
    </location>
</feature>
<dbReference type="PANTHER" id="PTHR31851">
    <property type="entry name" value="FE(2+)/MN(2+) TRANSPORTER PCL1"/>
    <property type="match status" value="1"/>
</dbReference>
<protein>
    <submittedName>
        <fullName evidence="7">Hypothetical membrane protein</fullName>
    </submittedName>
</protein>
<name>A0A0B7NTT5_PROFF</name>
<keyword evidence="3 6" id="KW-1133">Transmembrane helix</keyword>
<dbReference type="GO" id="GO:0030026">
    <property type="term" value="P:intracellular manganese ion homeostasis"/>
    <property type="evidence" value="ECO:0007669"/>
    <property type="project" value="InterPro"/>
</dbReference>
<evidence type="ECO:0000256" key="3">
    <source>
        <dbReference type="ARBA" id="ARBA00022989"/>
    </source>
</evidence>
<dbReference type="CDD" id="cd02432">
    <property type="entry name" value="Nodulin-21_like_1"/>
    <property type="match status" value="1"/>
</dbReference>
<dbReference type="AlphaFoldDB" id="A0A0B7NTT5"/>
<evidence type="ECO:0000313" key="7">
    <source>
        <dbReference type="EMBL" id="CEP27315.1"/>
    </source>
</evidence>
<keyword evidence="2 6" id="KW-0812">Transmembrane</keyword>
<evidence type="ECO:0000256" key="5">
    <source>
        <dbReference type="SAM" id="MobiDB-lite"/>
    </source>
</evidence>
<feature type="transmembrane region" description="Helical" evidence="6">
    <location>
        <begin position="192"/>
        <end position="214"/>
    </location>
</feature>
<proteinExistence type="predicted"/>